<proteinExistence type="predicted"/>
<feature type="compositionally biased region" description="Low complexity" evidence="1">
    <location>
        <begin position="16"/>
        <end position="34"/>
    </location>
</feature>
<name>A0ABR6HTI2_9RHOB</name>
<sequence length="48" mass="4919">MQGRTMAVSLPDGHRAVAPPGAAGGAAVRTAAPRQVQLKPPKRTTKTL</sequence>
<evidence type="ECO:0000313" key="3">
    <source>
        <dbReference type="Proteomes" id="UP000576152"/>
    </source>
</evidence>
<gene>
    <name evidence="2" type="ORF">FHS00_003482</name>
</gene>
<comment type="caution">
    <text evidence="2">The sequence shown here is derived from an EMBL/GenBank/DDBJ whole genome shotgun (WGS) entry which is preliminary data.</text>
</comment>
<reference evidence="2 3" key="1">
    <citation type="submission" date="2020-08" db="EMBL/GenBank/DDBJ databases">
        <title>Genomic Encyclopedia of Type Strains, Phase III (KMG-III): the genomes of soil and plant-associated and newly described type strains.</title>
        <authorList>
            <person name="Whitman W."/>
        </authorList>
    </citation>
    <scope>NUCLEOTIDE SEQUENCE [LARGE SCALE GENOMIC DNA]</scope>
    <source>
        <strain evidence="2 3">CECT 8572</strain>
    </source>
</reference>
<feature type="region of interest" description="Disordered" evidence="1">
    <location>
        <begin position="1"/>
        <end position="48"/>
    </location>
</feature>
<evidence type="ECO:0000256" key="1">
    <source>
        <dbReference type="SAM" id="MobiDB-lite"/>
    </source>
</evidence>
<organism evidence="2 3">
    <name type="scientific">Limimaricola variabilis</name>
    <dbReference type="NCBI Taxonomy" id="1492771"/>
    <lineage>
        <taxon>Bacteria</taxon>
        <taxon>Pseudomonadati</taxon>
        <taxon>Pseudomonadota</taxon>
        <taxon>Alphaproteobacteria</taxon>
        <taxon>Rhodobacterales</taxon>
        <taxon>Paracoccaceae</taxon>
        <taxon>Limimaricola</taxon>
    </lineage>
</organism>
<protein>
    <submittedName>
        <fullName evidence="2">Uncharacterized protein</fullName>
    </submittedName>
</protein>
<evidence type="ECO:0000313" key="2">
    <source>
        <dbReference type="EMBL" id="MBB3713875.1"/>
    </source>
</evidence>
<dbReference type="Proteomes" id="UP000576152">
    <property type="component" value="Unassembled WGS sequence"/>
</dbReference>
<keyword evidence="3" id="KW-1185">Reference proteome</keyword>
<accession>A0ABR6HTI2</accession>
<dbReference type="EMBL" id="JACIBX010000023">
    <property type="protein sequence ID" value="MBB3713875.1"/>
    <property type="molecule type" value="Genomic_DNA"/>
</dbReference>